<organism evidence="1 2">
    <name type="scientific">Candidatus Onthousia faecipullorum</name>
    <dbReference type="NCBI Taxonomy" id="2840887"/>
    <lineage>
        <taxon>Bacteria</taxon>
        <taxon>Bacillati</taxon>
        <taxon>Bacillota</taxon>
        <taxon>Bacilli</taxon>
        <taxon>Candidatus Onthousia</taxon>
    </lineage>
</organism>
<feature type="non-terminal residue" evidence="1">
    <location>
        <position position="126"/>
    </location>
</feature>
<gene>
    <name evidence="1" type="ORF">IAB59_05030</name>
</gene>
<dbReference type="Proteomes" id="UP000886833">
    <property type="component" value="Unassembled WGS sequence"/>
</dbReference>
<name>A0A9D1GBD9_9FIRM</name>
<proteinExistence type="predicted"/>
<accession>A0A9D1GBD9</accession>
<reference evidence="1" key="2">
    <citation type="journal article" date="2021" name="PeerJ">
        <title>Extensive microbial diversity within the chicken gut microbiome revealed by metagenomics and culture.</title>
        <authorList>
            <person name="Gilroy R."/>
            <person name="Ravi A."/>
            <person name="Getino M."/>
            <person name="Pursley I."/>
            <person name="Horton D.L."/>
            <person name="Alikhan N.F."/>
            <person name="Baker D."/>
            <person name="Gharbi K."/>
            <person name="Hall N."/>
            <person name="Watson M."/>
            <person name="Adriaenssens E.M."/>
            <person name="Foster-Nyarko E."/>
            <person name="Jarju S."/>
            <person name="Secka A."/>
            <person name="Antonio M."/>
            <person name="Oren A."/>
            <person name="Chaudhuri R.R."/>
            <person name="La Ragione R."/>
            <person name="Hildebrand F."/>
            <person name="Pallen M.J."/>
        </authorList>
    </citation>
    <scope>NUCLEOTIDE SEQUENCE</scope>
    <source>
        <strain evidence="1">CHK195-26880</strain>
    </source>
</reference>
<sequence length="126" mass="15175">MRSLKEIIKYLKKERIIYKLDGDNKEYSTNLLNYLFNWHKIWEKSYKLRDNVSEICFKDCHLSGKLNISNCSKVIVFGRDVNFESFSIYGNENAYIVLDFFDSAEYEIAHIVIKDAQYINYDHYFR</sequence>
<dbReference type="AlphaFoldDB" id="A0A9D1GBD9"/>
<dbReference type="EMBL" id="DVKQ01000064">
    <property type="protein sequence ID" value="HIT37818.1"/>
    <property type="molecule type" value="Genomic_DNA"/>
</dbReference>
<comment type="caution">
    <text evidence="1">The sequence shown here is derived from an EMBL/GenBank/DDBJ whole genome shotgun (WGS) entry which is preliminary data.</text>
</comment>
<evidence type="ECO:0000313" key="1">
    <source>
        <dbReference type="EMBL" id="HIT37818.1"/>
    </source>
</evidence>
<evidence type="ECO:0000313" key="2">
    <source>
        <dbReference type="Proteomes" id="UP000886833"/>
    </source>
</evidence>
<reference evidence="1" key="1">
    <citation type="submission" date="2020-10" db="EMBL/GenBank/DDBJ databases">
        <authorList>
            <person name="Gilroy R."/>
        </authorList>
    </citation>
    <scope>NUCLEOTIDE SEQUENCE</scope>
    <source>
        <strain evidence="1">CHK195-26880</strain>
    </source>
</reference>
<protein>
    <submittedName>
        <fullName evidence="1">Uncharacterized protein</fullName>
    </submittedName>
</protein>